<dbReference type="InterPro" id="IPR048469">
    <property type="entry name" value="YchJ-like_M"/>
</dbReference>
<dbReference type="EMBL" id="JANJHC010000023">
    <property type="protein sequence ID" value="MDA5623776.1"/>
    <property type="molecule type" value="Genomic_DNA"/>
</dbReference>
<evidence type="ECO:0000313" key="5">
    <source>
        <dbReference type="EMBL" id="NNI79822.1"/>
    </source>
</evidence>
<dbReference type="PANTHER" id="PTHR33747">
    <property type="entry name" value="UPF0225 PROTEIN SCO1677"/>
    <property type="match status" value="1"/>
</dbReference>
<dbReference type="InterPro" id="IPR004027">
    <property type="entry name" value="SEC_C_motif"/>
</dbReference>
<gene>
    <name evidence="5" type="ORF">C2800_10425</name>
    <name evidence="4" type="ORF">NM948_09525</name>
</gene>
<protein>
    <recommendedName>
        <fullName evidence="2">UPF0225 protein C2800_10425</fullName>
    </recommendedName>
</protein>
<dbReference type="SUPFAM" id="SSF54427">
    <property type="entry name" value="NTF2-like"/>
    <property type="match status" value="1"/>
</dbReference>
<proteinExistence type="inferred from homology"/>
<dbReference type="InterPro" id="IPR023006">
    <property type="entry name" value="YchJ-like"/>
</dbReference>
<dbReference type="EMBL" id="PPVL01000011">
    <property type="protein sequence ID" value="NNI79822.1"/>
    <property type="molecule type" value="Genomic_DNA"/>
</dbReference>
<dbReference type="Pfam" id="PF02810">
    <property type="entry name" value="SEC-C"/>
    <property type="match status" value="2"/>
</dbReference>
<reference evidence="4" key="2">
    <citation type="submission" date="2022-07" db="EMBL/GenBank/DDBJ databases">
        <title>Genome-based characterization of novel serogroup A variants of Pasteurella multocida.</title>
        <authorList>
            <person name="Prajapati A."/>
            <person name="Yogisharadhya R."/>
            <person name="Mohanty N."/>
            <person name="Chanda M."/>
            <person name="Mendem S.K."/>
            <person name="Siddaramappa S."/>
            <person name="Shivachandra S.B."/>
        </authorList>
    </citation>
    <scope>NUCLEOTIDE SEQUENCE</scope>
    <source>
        <strain evidence="4">NIVEDIPm19</strain>
    </source>
</reference>
<organism evidence="4 7">
    <name type="scientific">Pasteurella multocida</name>
    <dbReference type="NCBI Taxonomy" id="747"/>
    <lineage>
        <taxon>Bacteria</taxon>
        <taxon>Pseudomonadati</taxon>
        <taxon>Pseudomonadota</taxon>
        <taxon>Gammaproteobacteria</taxon>
        <taxon>Pasteurellales</taxon>
        <taxon>Pasteurellaceae</taxon>
        <taxon>Pasteurella</taxon>
    </lineage>
</organism>
<comment type="caution">
    <text evidence="4">The sequence shown here is derived from an EMBL/GenBank/DDBJ whole genome shotgun (WGS) entry which is preliminary data.</text>
</comment>
<dbReference type="HAMAP" id="MF_00612">
    <property type="entry name" value="UPF0225"/>
    <property type="match status" value="1"/>
</dbReference>
<dbReference type="Proteomes" id="UP000540079">
    <property type="component" value="Unassembled WGS sequence"/>
</dbReference>
<dbReference type="SUPFAM" id="SSF103642">
    <property type="entry name" value="Sec-C motif"/>
    <property type="match status" value="1"/>
</dbReference>
<sequence>MTEKLTALCPCQSGQRYQACCQPYHQQQQFPANAMLLMRSRYAAYALKNIDYIVQTTVPNQQALLPVAALQDWADKTTWVGLDILQHNSLSKTHSQVEFKAFFAQQNQTQVHHEISLFVNIAQRWYFVDPTVTLPNMKQPCLCGSNKKFKHCCGGLL</sequence>
<dbReference type="AlphaFoldDB" id="A0A1E3XKA2"/>
<evidence type="ECO:0000313" key="7">
    <source>
        <dbReference type="Proteomes" id="UP001145481"/>
    </source>
</evidence>
<evidence type="ECO:0000313" key="4">
    <source>
        <dbReference type="EMBL" id="MDA5623776.1"/>
    </source>
</evidence>
<evidence type="ECO:0000256" key="2">
    <source>
        <dbReference type="HAMAP-Rule" id="MF_00612"/>
    </source>
</evidence>
<accession>A0A1E3XKA2</accession>
<evidence type="ECO:0000313" key="6">
    <source>
        <dbReference type="Proteomes" id="UP000540079"/>
    </source>
</evidence>
<dbReference type="InterPro" id="IPR032710">
    <property type="entry name" value="NTF2-like_dom_sf"/>
</dbReference>
<dbReference type="NCBIfam" id="NF002486">
    <property type="entry name" value="PRK01752.1"/>
    <property type="match status" value="1"/>
</dbReference>
<feature type="domain" description="YchJ-like middle NTF2-like" evidence="3">
    <location>
        <begin position="34"/>
        <end position="129"/>
    </location>
</feature>
<comment type="similarity">
    <text evidence="1 2">Belongs to the UPF0225 family.</text>
</comment>
<evidence type="ECO:0000256" key="1">
    <source>
        <dbReference type="ARBA" id="ARBA00010839"/>
    </source>
</evidence>
<dbReference type="Pfam" id="PF17775">
    <property type="entry name" value="YchJ_M-like"/>
    <property type="match status" value="1"/>
</dbReference>
<dbReference type="PANTHER" id="PTHR33747:SF1">
    <property type="entry name" value="ADENYLATE CYCLASE-ASSOCIATED CAP C-TERMINAL DOMAIN-CONTAINING PROTEIN"/>
    <property type="match status" value="1"/>
</dbReference>
<dbReference type="RefSeq" id="WP_005757819.1">
    <property type="nucleotide sequence ID" value="NZ_CP020405.2"/>
</dbReference>
<dbReference type="NCBIfam" id="NF001213">
    <property type="entry name" value="PRK00183.1"/>
    <property type="match status" value="1"/>
</dbReference>
<dbReference type="GeneID" id="77206818"/>
<dbReference type="Proteomes" id="UP001145481">
    <property type="component" value="Unassembled WGS sequence"/>
</dbReference>
<name>A0A1E3XKA2_PASMD</name>
<evidence type="ECO:0000259" key="3">
    <source>
        <dbReference type="Pfam" id="PF17775"/>
    </source>
</evidence>
<reference evidence="5 6" key="1">
    <citation type="journal article" date="2018" name="Front. Microbiol.">
        <title>Genetic and Phylogenetic Characteristics of Pasteurella multocida Isolates From Different Host Species.</title>
        <authorList>
            <person name="Peng Z."/>
            <person name="Liang W."/>
            <person name="Wang F."/>
            <person name="Xu Z."/>
            <person name="Xie Z."/>
            <person name="Lian Z."/>
            <person name="Hua L."/>
            <person name="Zhou R."/>
            <person name="Chen H."/>
            <person name="Wu B."/>
        </authorList>
    </citation>
    <scope>NUCLEOTIDE SEQUENCE [LARGE SCALE GENOMIC DNA]</scope>
    <source>
        <strain evidence="5 6">HNA06</strain>
    </source>
</reference>
<dbReference type="Gene3D" id="3.10.450.50">
    <property type="match status" value="1"/>
</dbReference>